<protein>
    <recommendedName>
        <fullName evidence="4">Long-chain fatty acid transport protein</fullName>
    </recommendedName>
</protein>
<feature type="signal peptide" evidence="1">
    <location>
        <begin position="1"/>
        <end position="19"/>
    </location>
</feature>
<organism evidence="2 3">
    <name type="scientific">Zhouia spongiae</name>
    <dbReference type="NCBI Taxonomy" id="2202721"/>
    <lineage>
        <taxon>Bacteria</taxon>
        <taxon>Pseudomonadati</taxon>
        <taxon>Bacteroidota</taxon>
        <taxon>Flavobacteriia</taxon>
        <taxon>Flavobacteriales</taxon>
        <taxon>Flavobacteriaceae</taxon>
        <taxon>Zhouia</taxon>
    </lineage>
</organism>
<keyword evidence="3" id="KW-1185">Reference proteome</keyword>
<accession>A0ABY3YQN8</accession>
<reference evidence="2 3" key="1">
    <citation type="journal article" date="2018" name="Int. J. Syst. Evol. Microbiol.">
        <title>Zhouia spongiae sp. nov., isolated from a marine sponge.</title>
        <authorList>
            <person name="Zhuang L."/>
            <person name="Lin B."/>
            <person name="Qin F."/>
            <person name="Luo L."/>
        </authorList>
    </citation>
    <scope>NUCLEOTIDE SEQUENCE [LARGE SCALE GENOMIC DNA]</scope>
    <source>
        <strain evidence="2 3">HN-Y44</strain>
    </source>
</reference>
<evidence type="ECO:0000256" key="1">
    <source>
        <dbReference type="SAM" id="SignalP"/>
    </source>
</evidence>
<dbReference type="SUPFAM" id="SSF56935">
    <property type="entry name" value="Porins"/>
    <property type="match status" value="1"/>
</dbReference>
<evidence type="ECO:0008006" key="4">
    <source>
        <dbReference type="Google" id="ProtNLM"/>
    </source>
</evidence>
<sequence>MIKRIFVAFTLMMVGVGFAQTNGSPSPYSYFGVGQAKYNNTAESRAMGGLSVYSDSIHVNLANPASYSKLSLTTYTAGLSYSSLGLKTDSANENASTASFDYLALGVPVSDNFGFGFGIQPYSTVGYRLQTLEESEDGPTVLNRYSGDGGVNKVFLSMGYQVFKGLSVGVTGSYLFGKTEHKYLGLRDDIRYGTREISKSKYKGFDVKAAINYEGEINDRLYWQSSFMYSPESILISENSREIATVLINNNGEEAPRDVQDVDLASEGLESLNLSIPQTFTAGLGIGERKKWYLGAEFELKKTSKFDNKFENFGRSSYENAERFSVGGYYIPDYDSFTGYWKRIVYRAGLYNGRTGLKVNGMPTHDFGMTFGVGLPLGGYVPTTNVFQQFAGMFSNLNVGVEFGKRGSTLYNRVQENYFNVNIGLSFNDRWFVKRKYD</sequence>
<dbReference type="EMBL" id="CP094326">
    <property type="protein sequence ID" value="UNZ00146.1"/>
    <property type="molecule type" value="Genomic_DNA"/>
</dbReference>
<dbReference type="Proteomes" id="UP000829476">
    <property type="component" value="Chromosome"/>
</dbReference>
<dbReference type="RefSeq" id="WP_242938513.1">
    <property type="nucleotide sequence ID" value="NZ_CP094326.1"/>
</dbReference>
<evidence type="ECO:0000313" key="3">
    <source>
        <dbReference type="Proteomes" id="UP000829476"/>
    </source>
</evidence>
<feature type="chain" id="PRO_5045228165" description="Long-chain fatty acid transport protein" evidence="1">
    <location>
        <begin position="20"/>
        <end position="438"/>
    </location>
</feature>
<gene>
    <name evidence="2" type="ORF">MQE36_07330</name>
</gene>
<evidence type="ECO:0000313" key="2">
    <source>
        <dbReference type="EMBL" id="UNZ00146.1"/>
    </source>
</evidence>
<dbReference type="Gene3D" id="2.40.160.60">
    <property type="entry name" value="Outer membrane protein transport protein (OMPP1/FadL/TodX)"/>
    <property type="match status" value="1"/>
</dbReference>
<name>A0ABY3YQN8_9FLAO</name>
<proteinExistence type="predicted"/>
<keyword evidence="1" id="KW-0732">Signal</keyword>